<dbReference type="AlphaFoldDB" id="A0A9K3KR84"/>
<dbReference type="GO" id="GO:0005737">
    <property type="term" value="C:cytoplasm"/>
    <property type="evidence" value="ECO:0007669"/>
    <property type="project" value="TreeGrafter"/>
</dbReference>
<evidence type="ECO:0000256" key="1">
    <source>
        <dbReference type="ARBA" id="ARBA00000971"/>
    </source>
</evidence>
<evidence type="ECO:0000256" key="4">
    <source>
        <dbReference type="ARBA" id="ARBA00023235"/>
    </source>
</evidence>
<name>A0A9K3KR84_9STRA</name>
<evidence type="ECO:0000256" key="2">
    <source>
        <dbReference type="ARBA" id="ARBA00013194"/>
    </source>
</evidence>
<organism evidence="7 8">
    <name type="scientific">Nitzschia inconspicua</name>
    <dbReference type="NCBI Taxonomy" id="303405"/>
    <lineage>
        <taxon>Eukaryota</taxon>
        <taxon>Sar</taxon>
        <taxon>Stramenopiles</taxon>
        <taxon>Ochrophyta</taxon>
        <taxon>Bacillariophyta</taxon>
        <taxon>Bacillariophyceae</taxon>
        <taxon>Bacillariophycidae</taxon>
        <taxon>Bacillariales</taxon>
        <taxon>Bacillariaceae</taxon>
        <taxon>Nitzschia</taxon>
    </lineage>
</organism>
<feature type="compositionally biased region" description="Basic residues" evidence="5">
    <location>
        <begin position="283"/>
        <end position="309"/>
    </location>
</feature>
<dbReference type="GO" id="GO:0016018">
    <property type="term" value="F:cyclosporin A binding"/>
    <property type="evidence" value="ECO:0007669"/>
    <property type="project" value="TreeGrafter"/>
</dbReference>
<evidence type="ECO:0000256" key="3">
    <source>
        <dbReference type="ARBA" id="ARBA00023110"/>
    </source>
</evidence>
<feature type="region of interest" description="Disordered" evidence="5">
    <location>
        <begin position="196"/>
        <end position="309"/>
    </location>
</feature>
<evidence type="ECO:0000313" key="7">
    <source>
        <dbReference type="EMBL" id="KAG7347628.1"/>
    </source>
</evidence>
<feature type="compositionally biased region" description="Basic and acidic residues" evidence="5">
    <location>
        <begin position="196"/>
        <end position="209"/>
    </location>
</feature>
<dbReference type="OrthoDB" id="193499at2759"/>
<dbReference type="InterPro" id="IPR020892">
    <property type="entry name" value="Cyclophilin-type_PPIase_CS"/>
</dbReference>
<protein>
    <recommendedName>
        <fullName evidence="2">peptidylprolyl isomerase</fullName>
        <ecNumber evidence="2">5.2.1.8</ecNumber>
    </recommendedName>
</protein>
<evidence type="ECO:0000256" key="5">
    <source>
        <dbReference type="SAM" id="MobiDB-lite"/>
    </source>
</evidence>
<evidence type="ECO:0000259" key="6">
    <source>
        <dbReference type="PROSITE" id="PS50072"/>
    </source>
</evidence>
<evidence type="ECO:0000313" key="8">
    <source>
        <dbReference type="Proteomes" id="UP000693970"/>
    </source>
</evidence>
<comment type="catalytic activity">
    <reaction evidence="1">
        <text>[protein]-peptidylproline (omega=180) = [protein]-peptidylproline (omega=0)</text>
        <dbReference type="Rhea" id="RHEA:16237"/>
        <dbReference type="Rhea" id="RHEA-COMP:10747"/>
        <dbReference type="Rhea" id="RHEA-COMP:10748"/>
        <dbReference type="ChEBI" id="CHEBI:83833"/>
        <dbReference type="ChEBI" id="CHEBI:83834"/>
        <dbReference type="EC" id="5.2.1.8"/>
    </reaction>
</comment>
<dbReference type="Proteomes" id="UP000693970">
    <property type="component" value="Unassembled WGS sequence"/>
</dbReference>
<dbReference type="GO" id="GO:0003755">
    <property type="term" value="F:peptidyl-prolyl cis-trans isomerase activity"/>
    <property type="evidence" value="ECO:0007669"/>
    <property type="project" value="UniProtKB-KW"/>
</dbReference>
<keyword evidence="3" id="KW-0697">Rotamase</keyword>
<sequence length="309" mass="35009">MSDKGYAAEGGATKAPTPNRCFFQISIGGEIQNEKIIMELDTRNCPKTSQSFLAMCTSARRTAPKSPQPTYRGCEFHRVVPRFVVQGGDFERFDGTGGYSPLFGKHFADEYLQGKHDKAGLLSMANSGKNTNGSQFFITLQSTPHLDGKHVMFGQVSRGMNVVHKMVDVERDARDRPITLQKITIEDCGVVKESNCEDRRDACRPETAKKQKKHSRSTSKKRKRSQSDDETSGSSTGEDSSGEMSRDRPRKKSHYQTRKNKRKRRSHSSDESNSSVCSNTHARDRKKKKDKKRRKTHKEKKRKRKRSSS</sequence>
<comment type="caution">
    <text evidence="7">The sequence shown here is derived from an EMBL/GenBank/DDBJ whole genome shotgun (WGS) entry which is preliminary data.</text>
</comment>
<reference evidence="7" key="2">
    <citation type="submission" date="2021-04" db="EMBL/GenBank/DDBJ databases">
        <authorList>
            <person name="Podell S."/>
        </authorList>
    </citation>
    <scope>NUCLEOTIDE SEQUENCE</scope>
    <source>
        <strain evidence="7">Hildebrandi</strain>
    </source>
</reference>
<reference evidence="7" key="1">
    <citation type="journal article" date="2021" name="Sci. Rep.">
        <title>Diploid genomic architecture of Nitzschia inconspicua, an elite biomass production diatom.</title>
        <authorList>
            <person name="Oliver A."/>
            <person name="Podell S."/>
            <person name="Pinowska A."/>
            <person name="Traller J.C."/>
            <person name="Smith S.R."/>
            <person name="McClure R."/>
            <person name="Beliaev A."/>
            <person name="Bohutskyi P."/>
            <person name="Hill E.A."/>
            <person name="Rabines A."/>
            <person name="Zheng H."/>
            <person name="Allen L.Z."/>
            <person name="Kuo A."/>
            <person name="Grigoriev I.V."/>
            <person name="Allen A.E."/>
            <person name="Hazlebeck D."/>
            <person name="Allen E.E."/>
        </authorList>
    </citation>
    <scope>NUCLEOTIDE SEQUENCE</scope>
    <source>
        <strain evidence="7">Hildebrandi</strain>
    </source>
</reference>
<dbReference type="EMBL" id="JAGRRH010000020">
    <property type="protein sequence ID" value="KAG7347628.1"/>
    <property type="molecule type" value="Genomic_DNA"/>
</dbReference>
<keyword evidence="4 7" id="KW-0413">Isomerase</keyword>
<dbReference type="GO" id="GO:0006457">
    <property type="term" value="P:protein folding"/>
    <property type="evidence" value="ECO:0007669"/>
    <property type="project" value="InterPro"/>
</dbReference>
<accession>A0A9K3KR84</accession>
<dbReference type="PROSITE" id="PS00170">
    <property type="entry name" value="CSA_PPIASE_1"/>
    <property type="match status" value="1"/>
</dbReference>
<dbReference type="Pfam" id="PF00160">
    <property type="entry name" value="Pro_isomerase"/>
    <property type="match status" value="1"/>
</dbReference>
<dbReference type="FunFam" id="2.40.100.10:FF:000025">
    <property type="entry name" value="Peptidyl-prolyl cis-trans isomerase CYP19-2"/>
    <property type="match status" value="1"/>
</dbReference>
<dbReference type="PANTHER" id="PTHR11071">
    <property type="entry name" value="PEPTIDYL-PROLYL CIS-TRANS ISOMERASE"/>
    <property type="match status" value="1"/>
</dbReference>
<proteinExistence type="predicted"/>
<feature type="compositionally biased region" description="Low complexity" evidence="5">
    <location>
        <begin position="232"/>
        <end position="243"/>
    </location>
</feature>
<gene>
    <name evidence="7" type="ORF">IV203_016333</name>
</gene>
<feature type="domain" description="PPIase cyclophilin-type" evidence="6">
    <location>
        <begin position="22"/>
        <end position="190"/>
    </location>
</feature>
<dbReference type="InterPro" id="IPR002130">
    <property type="entry name" value="Cyclophilin-type_PPIase_dom"/>
</dbReference>
<dbReference type="EC" id="5.2.1.8" evidence="2"/>
<dbReference type="PANTHER" id="PTHR11071:SF561">
    <property type="entry name" value="PEPTIDYL-PROLYL CIS-TRANS ISOMERASE D-RELATED"/>
    <property type="match status" value="1"/>
</dbReference>
<feature type="compositionally biased region" description="Basic residues" evidence="5">
    <location>
        <begin position="248"/>
        <end position="266"/>
    </location>
</feature>
<feature type="compositionally biased region" description="Basic residues" evidence="5">
    <location>
        <begin position="210"/>
        <end position="224"/>
    </location>
</feature>
<keyword evidence="8" id="KW-1185">Reference proteome</keyword>
<dbReference type="PROSITE" id="PS50072">
    <property type="entry name" value="CSA_PPIASE_2"/>
    <property type="match status" value="1"/>
</dbReference>